<dbReference type="OrthoDB" id="413293at2759"/>
<reference evidence="2" key="1">
    <citation type="submission" date="2022-10" db="EMBL/GenBank/DDBJ databases">
        <authorList>
            <person name="Chen Y."/>
            <person name="Dougan E. K."/>
            <person name="Chan C."/>
            <person name="Rhodes N."/>
            <person name="Thang M."/>
        </authorList>
    </citation>
    <scope>NUCLEOTIDE SEQUENCE</scope>
</reference>
<proteinExistence type="predicted"/>
<dbReference type="Proteomes" id="UP001152797">
    <property type="component" value="Unassembled WGS sequence"/>
</dbReference>
<dbReference type="EMBL" id="CAMXCT030000079">
    <property type="protein sequence ID" value="CAL4760789.1"/>
    <property type="molecule type" value="Genomic_DNA"/>
</dbReference>
<dbReference type="AlphaFoldDB" id="A0A9P1FGY4"/>
<keyword evidence="1" id="KW-0732">Signal</keyword>
<organism evidence="2">
    <name type="scientific">Cladocopium goreaui</name>
    <dbReference type="NCBI Taxonomy" id="2562237"/>
    <lineage>
        <taxon>Eukaryota</taxon>
        <taxon>Sar</taxon>
        <taxon>Alveolata</taxon>
        <taxon>Dinophyceae</taxon>
        <taxon>Suessiales</taxon>
        <taxon>Symbiodiniaceae</taxon>
        <taxon>Cladocopium</taxon>
    </lineage>
</organism>
<dbReference type="EMBL" id="CAMXCT010000079">
    <property type="protein sequence ID" value="CAI3973477.1"/>
    <property type="molecule type" value="Genomic_DNA"/>
</dbReference>
<evidence type="ECO:0000313" key="4">
    <source>
        <dbReference type="Proteomes" id="UP001152797"/>
    </source>
</evidence>
<reference evidence="3 4" key="2">
    <citation type="submission" date="2024-05" db="EMBL/GenBank/DDBJ databases">
        <authorList>
            <person name="Chen Y."/>
            <person name="Shah S."/>
            <person name="Dougan E. K."/>
            <person name="Thang M."/>
            <person name="Chan C."/>
        </authorList>
    </citation>
    <scope>NUCLEOTIDE SEQUENCE [LARGE SCALE GENOMIC DNA]</scope>
</reference>
<evidence type="ECO:0000313" key="3">
    <source>
        <dbReference type="EMBL" id="CAL4760789.1"/>
    </source>
</evidence>
<sequence length="299" mass="33440">MGRWNLFAVFLVASAGQLLTEEVDFHGGFSMIQRQQRQVLVESRPKPWDVHRYVLANFHKAGVHLTAGIFFSIFAALGVPPTSVGNVVYPCSLVNTCFNSDAPVRQMTDSYNASYAQKERKQKNRAPLYTAISVRDPLVMVASAYCYHRDGHEPLNKLVPEKELHGLGFADGAQFTADRILPLIQDIVGSLDDPANHTHVLSFERLTESSESFDKEVQDFMDFMFPDDLITEDERQQALKAATAFDARRNPSATEMGHSNSKDCERKALAAILQMKPGMLRTLHELRAKLGYNGSPSIH</sequence>
<feature type="chain" id="PRO_5043271952" evidence="1">
    <location>
        <begin position="21"/>
        <end position="299"/>
    </location>
</feature>
<evidence type="ECO:0000313" key="2">
    <source>
        <dbReference type="EMBL" id="CAI3973477.1"/>
    </source>
</evidence>
<accession>A0A9P1FGY4</accession>
<name>A0A9P1FGY4_9DINO</name>
<keyword evidence="4" id="KW-1185">Reference proteome</keyword>
<dbReference type="EMBL" id="CAMXCT020000079">
    <property type="protein sequence ID" value="CAL1126852.1"/>
    <property type="molecule type" value="Genomic_DNA"/>
</dbReference>
<gene>
    <name evidence="2" type="ORF">C1SCF055_LOCUS1982</name>
</gene>
<evidence type="ECO:0000256" key="1">
    <source>
        <dbReference type="SAM" id="SignalP"/>
    </source>
</evidence>
<protein>
    <submittedName>
        <fullName evidence="2">Uncharacterized protein</fullName>
    </submittedName>
</protein>
<feature type="signal peptide" evidence="1">
    <location>
        <begin position="1"/>
        <end position="20"/>
    </location>
</feature>
<comment type="caution">
    <text evidence="2">The sequence shown here is derived from an EMBL/GenBank/DDBJ whole genome shotgun (WGS) entry which is preliminary data.</text>
</comment>